<feature type="compositionally biased region" description="Basic and acidic residues" evidence="1">
    <location>
        <begin position="193"/>
        <end position="203"/>
    </location>
</feature>
<protein>
    <submittedName>
        <fullName evidence="2">Uncharacterized protein</fullName>
    </submittedName>
</protein>
<name>A0A9P1N899_9PELO</name>
<feature type="compositionally biased region" description="Low complexity" evidence="1">
    <location>
        <begin position="143"/>
        <end position="156"/>
    </location>
</feature>
<dbReference type="EMBL" id="CANHGI010000005">
    <property type="protein sequence ID" value="CAI5451452.1"/>
    <property type="molecule type" value="Genomic_DNA"/>
</dbReference>
<evidence type="ECO:0000313" key="3">
    <source>
        <dbReference type="Proteomes" id="UP001152747"/>
    </source>
</evidence>
<proteinExistence type="predicted"/>
<feature type="region of interest" description="Disordered" evidence="1">
    <location>
        <begin position="133"/>
        <end position="203"/>
    </location>
</feature>
<evidence type="ECO:0000313" key="2">
    <source>
        <dbReference type="EMBL" id="CAI5451452.1"/>
    </source>
</evidence>
<keyword evidence="3" id="KW-1185">Reference proteome</keyword>
<feature type="compositionally biased region" description="Basic and acidic residues" evidence="1">
    <location>
        <begin position="30"/>
        <end position="46"/>
    </location>
</feature>
<evidence type="ECO:0000256" key="1">
    <source>
        <dbReference type="SAM" id="MobiDB-lite"/>
    </source>
</evidence>
<dbReference type="OrthoDB" id="5867922at2759"/>
<reference evidence="2" key="1">
    <citation type="submission" date="2022-11" db="EMBL/GenBank/DDBJ databases">
        <authorList>
            <person name="Kikuchi T."/>
        </authorList>
    </citation>
    <scope>NUCLEOTIDE SEQUENCE</scope>
    <source>
        <strain evidence="2">PS1010</strain>
    </source>
</reference>
<dbReference type="Proteomes" id="UP001152747">
    <property type="component" value="Unassembled WGS sequence"/>
</dbReference>
<accession>A0A9P1N899</accession>
<feature type="compositionally biased region" description="Basic and acidic residues" evidence="1">
    <location>
        <begin position="268"/>
        <end position="292"/>
    </location>
</feature>
<feature type="region of interest" description="Disordered" evidence="1">
    <location>
        <begin position="30"/>
        <end position="105"/>
    </location>
</feature>
<feature type="compositionally biased region" description="Basic and acidic residues" evidence="1">
    <location>
        <begin position="60"/>
        <end position="73"/>
    </location>
</feature>
<organism evidence="2 3">
    <name type="scientific">Caenorhabditis angaria</name>
    <dbReference type="NCBI Taxonomy" id="860376"/>
    <lineage>
        <taxon>Eukaryota</taxon>
        <taxon>Metazoa</taxon>
        <taxon>Ecdysozoa</taxon>
        <taxon>Nematoda</taxon>
        <taxon>Chromadorea</taxon>
        <taxon>Rhabditida</taxon>
        <taxon>Rhabditina</taxon>
        <taxon>Rhabditomorpha</taxon>
        <taxon>Rhabditoidea</taxon>
        <taxon>Rhabditidae</taxon>
        <taxon>Peloderinae</taxon>
        <taxon>Caenorhabditis</taxon>
    </lineage>
</organism>
<sequence>MDREKRRSAEDELELDRKIALIREKNLKLEQRLKEVEEDRVRDQQHHTNSTKTSALSKPVAEKKSGREWDKGKTPASTWRENVPSIDLKGKLASQKKSNNPNMHNTKIMITINNNNNVKNPKIPSRLEGRVSFVKDGGSANSNLPPQKNNKKQQQPVVAGGGDQQKTAGGNQKKREKRQPKVEGVVAGQNVEQNKKKENIKKKDGVVVEKDEIKKTAKKPRARRESDNYAVKQVVRGMIDKICWLERLEKRQLKKEAEELLLKKSEVEVEAEKIPEPESTEKIEEQEKKEEDANQNLITAENPTVVSA</sequence>
<gene>
    <name evidence="2" type="ORF">CAMP_LOCUS14089</name>
</gene>
<feature type="region of interest" description="Disordered" evidence="1">
    <location>
        <begin position="268"/>
        <end position="308"/>
    </location>
</feature>
<dbReference type="AlphaFoldDB" id="A0A9P1N899"/>
<feature type="compositionally biased region" description="Polar residues" evidence="1">
    <location>
        <begin position="294"/>
        <end position="308"/>
    </location>
</feature>
<comment type="caution">
    <text evidence="2">The sequence shown here is derived from an EMBL/GenBank/DDBJ whole genome shotgun (WGS) entry which is preliminary data.</text>
</comment>
<feature type="compositionally biased region" description="Polar residues" evidence="1">
    <location>
        <begin position="47"/>
        <end position="56"/>
    </location>
</feature>